<feature type="compositionally biased region" description="Low complexity" evidence="6">
    <location>
        <begin position="211"/>
        <end position="222"/>
    </location>
</feature>
<proteinExistence type="inferred from homology"/>
<feature type="region of interest" description="Disordered" evidence="6">
    <location>
        <begin position="524"/>
        <end position="639"/>
    </location>
</feature>
<dbReference type="PANTHER" id="PTHR46896:SF3">
    <property type="entry name" value="FI06413P-RELATED"/>
    <property type="match status" value="1"/>
</dbReference>
<keyword evidence="5" id="KW-0378">Hydrolase</keyword>
<dbReference type="GeneID" id="24108337"/>
<feature type="region of interest" description="Disordered" evidence="6">
    <location>
        <begin position="759"/>
        <end position="860"/>
    </location>
</feature>
<name>R9P2C8_PSEHS</name>
<organism evidence="8 9">
    <name type="scientific">Pseudozyma hubeiensis (strain SY62)</name>
    <name type="common">Yeast</name>
    <dbReference type="NCBI Taxonomy" id="1305764"/>
    <lineage>
        <taxon>Eukaryota</taxon>
        <taxon>Fungi</taxon>
        <taxon>Dikarya</taxon>
        <taxon>Basidiomycota</taxon>
        <taxon>Ustilaginomycotina</taxon>
        <taxon>Ustilaginomycetes</taxon>
        <taxon>Ustilaginales</taxon>
        <taxon>Ustilaginaceae</taxon>
        <taxon>Pseudozyma</taxon>
    </lineage>
</organism>
<feature type="compositionally biased region" description="Basic and acidic residues" evidence="6">
    <location>
        <begin position="798"/>
        <end position="810"/>
    </location>
</feature>
<feature type="region of interest" description="Disordered" evidence="6">
    <location>
        <begin position="1153"/>
        <end position="1185"/>
    </location>
</feature>
<feature type="compositionally biased region" description="Low complexity" evidence="6">
    <location>
        <begin position="1388"/>
        <end position="1403"/>
    </location>
</feature>
<feature type="compositionally biased region" description="Basic and acidic residues" evidence="6">
    <location>
        <begin position="1164"/>
        <end position="1173"/>
    </location>
</feature>
<dbReference type="GO" id="GO:0006508">
    <property type="term" value="P:proteolysis"/>
    <property type="evidence" value="ECO:0007669"/>
    <property type="project" value="UniProtKB-KW"/>
</dbReference>
<feature type="compositionally biased region" description="Basic and acidic residues" evidence="6">
    <location>
        <begin position="947"/>
        <end position="956"/>
    </location>
</feature>
<feature type="compositionally biased region" description="Polar residues" evidence="6">
    <location>
        <begin position="330"/>
        <end position="340"/>
    </location>
</feature>
<dbReference type="EMBL" id="DF238795">
    <property type="protein sequence ID" value="GAC95471.1"/>
    <property type="molecule type" value="Genomic_DNA"/>
</dbReference>
<feature type="compositionally biased region" description="Basic and acidic residues" evidence="6">
    <location>
        <begin position="129"/>
        <end position="144"/>
    </location>
</feature>
<keyword evidence="4" id="KW-0833">Ubl conjugation pathway</keyword>
<dbReference type="Gene3D" id="3.30.310.130">
    <property type="entry name" value="Ubiquitin-related"/>
    <property type="match status" value="1"/>
</dbReference>
<feature type="domain" description="Ubiquitin-like protease family profile" evidence="7">
    <location>
        <begin position="652"/>
        <end position="1025"/>
    </location>
</feature>
<evidence type="ECO:0000259" key="7">
    <source>
        <dbReference type="PROSITE" id="PS50600"/>
    </source>
</evidence>
<evidence type="ECO:0000256" key="5">
    <source>
        <dbReference type="ARBA" id="ARBA00022801"/>
    </source>
</evidence>
<feature type="compositionally biased region" description="Polar residues" evidence="6">
    <location>
        <begin position="558"/>
        <end position="567"/>
    </location>
</feature>
<dbReference type="SUPFAM" id="SSF54001">
    <property type="entry name" value="Cysteine proteinases"/>
    <property type="match status" value="1"/>
</dbReference>
<feature type="compositionally biased region" description="Polar residues" evidence="6">
    <location>
        <begin position="304"/>
        <end position="315"/>
    </location>
</feature>
<sequence>MARNRVAPSWEDHDHSKSLHGIGGSTPKPKVPIHVPRVGSVPGQTSPPHSRSRKRASPHWPASRPSHHTTFIDTLHDDDNSARRSQGSLGTARRSSLRSSNAGLTSSTYPRKHSTPADVEPQVFIDVEATSKQEKGKAKARDMPPRITRTTRGRLSHEDAILVESDDDVDDADEVQLLPSIPSSREIKRKLDGTDESLALQAKERRRKGEASFSQATASSAAHPETFYSRQSDRPVTRNHRHRPDGPIALEEPSDGRSNDRKALILVRNSPDLDPVIGSSLNMKHKPPASSRTKMIDRMHRKMPSSSAASTSQRRPSSSMAPSTSQTSPRTQLASPTREPSVNELVGSSRGAKRMRTEASPTSPGLDNSSKSSSQTFEVRLQAIVVSDMWRSRERDHAAVWVNPHSLQCGVAVNLRVNIRYSDVYEVLTNTPDVKECGILCLTLTPGCESARELQKLFPDFDPCASGDAAQIQMIARDSSSEDLSDYARASASIIRRLREVSNGTIRTRWLDEPGVRSKVTLSNHVKESPWPGSVTVSAQGPQEPQPRKVRTLITPGSGRSSESFTRSLHRTNVMYESNAPKKKTFDLQPPSPKASTPSGRARDASPSLPSLTVPKAKTAEVAPPKTEVKRPPVSHEDGTILQYPYEGTGAVSLRHSDFDKLLDGGLLNDVAIDFGIKVILAEIRARDPLLADSIYVFNTFFFSILMSDSVENSYAKLRRWTAKEDLFSKKYIVIPVNENYHWYLALIVNPAHILAGQDRDSNSEKDKDEVAASLMPPSPTSRRQSPDLEQVAATEHASLEPEPRVEDKPAASSEPGTPPLPSTSLLSHTADNQSDPAPVPMDVDTEPCANGSTKRSPDPANLVQTLIITLDSLGQRHAKLGNRLFEYLWREAWDKKKPHLSASAQRSKPEPKREAEAEGHAQASPAPKDISKLQLAASSTDASKNQAREFHGSRDEKAVAEVASMRSVPVQDKRHANGAAAAKLTEAEAWGKSLPKAAYINASVPEQPNFCDCGIYLLHYVDRFFRDPGKLLASIVNARSRIAENNKANPAMRREVRNRIENRIRAEWEAGEVSSKRAYWRSKVFELSEGWVAHRKMTEEKVAKSEEDEAMAASDVTDAAVAPQQVPPSTVEEQVEDTPMPDVEQAVHVVGQSNPAEDSTAEQDSRPLEQETAKGLGIEGASQDEIERSVHNCARGKDINEKAFVENVLDQALAKQTGPLSLEHLGEPQREDLEHEQRSASDRIQDLNLNARTFPLSTIADGRTPIPMDDSADSADSRTQAPAQEGSTKASPTLSASSSISRRRGEDEQEQREQEQEQGQRQPQSREMPSPFGATMLPSIPSSWPDRPPPLSFGSSKNHLRWSQEAEDLADSRSRDSGGSTDVDQGSGVSRSPSSSVDVEVL</sequence>
<dbReference type="InterPro" id="IPR038765">
    <property type="entry name" value="Papain-like_cys_pep_sf"/>
</dbReference>
<dbReference type="eggNOG" id="KOG0779">
    <property type="taxonomic scope" value="Eukaryota"/>
</dbReference>
<evidence type="ECO:0000313" key="8">
    <source>
        <dbReference type="EMBL" id="GAC95471.1"/>
    </source>
</evidence>
<dbReference type="PANTHER" id="PTHR46896">
    <property type="entry name" value="SENTRIN-SPECIFIC PROTEASE"/>
    <property type="match status" value="1"/>
</dbReference>
<evidence type="ECO:0000256" key="2">
    <source>
        <dbReference type="ARBA" id="ARBA00022553"/>
    </source>
</evidence>
<feature type="compositionally biased region" description="Basic and acidic residues" evidence="6">
    <location>
        <begin position="627"/>
        <end position="639"/>
    </location>
</feature>
<dbReference type="Pfam" id="PF02902">
    <property type="entry name" value="Peptidase_C48"/>
    <property type="match status" value="1"/>
</dbReference>
<evidence type="ECO:0000256" key="6">
    <source>
        <dbReference type="SAM" id="MobiDB-lite"/>
    </source>
</evidence>
<dbReference type="GO" id="GO:0016926">
    <property type="term" value="P:protein desumoylation"/>
    <property type="evidence" value="ECO:0007669"/>
    <property type="project" value="TreeGrafter"/>
</dbReference>
<feature type="compositionally biased region" description="Low complexity" evidence="6">
    <location>
        <begin position="1288"/>
        <end position="1301"/>
    </location>
</feature>
<dbReference type="GO" id="GO:0070139">
    <property type="term" value="F:SUMO-specific endopeptidase activity"/>
    <property type="evidence" value="ECO:0007669"/>
    <property type="project" value="TreeGrafter"/>
</dbReference>
<dbReference type="InterPro" id="IPR051947">
    <property type="entry name" value="Sentrin-specific_protease"/>
</dbReference>
<feature type="region of interest" description="Disordered" evidence="6">
    <location>
        <begin position="897"/>
        <end position="956"/>
    </location>
</feature>
<dbReference type="Proteomes" id="UP000014071">
    <property type="component" value="Unassembled WGS sequence"/>
</dbReference>
<feature type="region of interest" description="Disordered" evidence="6">
    <location>
        <begin position="272"/>
        <end position="374"/>
    </location>
</feature>
<feature type="compositionally biased region" description="Polar residues" evidence="6">
    <location>
        <begin position="937"/>
        <end position="946"/>
    </location>
</feature>
<feature type="compositionally biased region" description="Basic and acidic residues" evidence="6">
    <location>
        <begin position="1225"/>
        <end position="1246"/>
    </location>
</feature>
<feature type="region of interest" description="Disordered" evidence="6">
    <location>
        <begin position="1220"/>
        <end position="1403"/>
    </location>
</feature>
<feature type="region of interest" description="Disordered" evidence="6">
    <location>
        <begin position="202"/>
        <end position="259"/>
    </location>
</feature>
<feature type="compositionally biased region" description="Low complexity" evidence="6">
    <location>
        <begin position="1318"/>
        <end position="1328"/>
    </location>
</feature>
<dbReference type="InterPro" id="IPR003653">
    <property type="entry name" value="Peptidase_C48_C"/>
</dbReference>
<evidence type="ECO:0000256" key="3">
    <source>
        <dbReference type="ARBA" id="ARBA00022670"/>
    </source>
</evidence>
<feature type="region of interest" description="Disordered" evidence="6">
    <location>
        <begin position="1"/>
        <end position="154"/>
    </location>
</feature>
<feature type="compositionally biased region" description="Polar residues" evidence="6">
    <location>
        <begin position="1278"/>
        <end position="1287"/>
    </location>
</feature>
<dbReference type="STRING" id="1305764.R9P2C8"/>
<feature type="compositionally biased region" description="Polar residues" evidence="6">
    <location>
        <begin position="359"/>
        <end position="374"/>
    </location>
</feature>
<reference evidence="9" key="1">
    <citation type="journal article" date="2013" name="Genome Announc.">
        <title>Draft genome sequence of the basidiomycetous yeast-like fungus Pseudozyma hubeiensis SY62, which produces an abundant amount of the biosurfactant mannosylerythritol lipids.</title>
        <authorList>
            <person name="Konishi M."/>
            <person name="Hatada Y."/>
            <person name="Horiuchi J."/>
        </authorList>
    </citation>
    <scope>NUCLEOTIDE SEQUENCE [LARGE SCALE GENOMIC DNA]</scope>
    <source>
        <strain evidence="9">SY62</strain>
    </source>
</reference>
<keyword evidence="3" id="KW-0645">Protease</keyword>
<evidence type="ECO:0000256" key="1">
    <source>
        <dbReference type="ARBA" id="ARBA00005234"/>
    </source>
</evidence>
<feature type="compositionally biased region" description="Low complexity" evidence="6">
    <location>
        <begin position="316"/>
        <end position="329"/>
    </location>
</feature>
<keyword evidence="9" id="KW-1185">Reference proteome</keyword>
<keyword evidence="2" id="KW-0597">Phosphoprotein</keyword>
<evidence type="ECO:0000256" key="4">
    <source>
        <dbReference type="ARBA" id="ARBA00022786"/>
    </source>
</evidence>
<dbReference type="HOGENOM" id="CLU_253473_0_0_1"/>
<gene>
    <name evidence="8" type="ORF">PHSY_003047</name>
</gene>
<feature type="compositionally biased region" description="Basic and acidic residues" evidence="6">
    <location>
        <begin position="908"/>
        <end position="920"/>
    </location>
</feature>
<evidence type="ECO:0000313" key="9">
    <source>
        <dbReference type="Proteomes" id="UP000014071"/>
    </source>
</evidence>
<protein>
    <recommendedName>
        <fullName evidence="7">Ubiquitin-like protease family profile domain-containing protein</fullName>
    </recommendedName>
</protein>
<accession>R9P2C8</accession>
<dbReference type="PROSITE" id="PS50600">
    <property type="entry name" value="ULP_PROTEASE"/>
    <property type="match status" value="1"/>
</dbReference>
<dbReference type="GO" id="GO:0005737">
    <property type="term" value="C:cytoplasm"/>
    <property type="evidence" value="ECO:0007669"/>
    <property type="project" value="TreeGrafter"/>
</dbReference>
<feature type="compositionally biased region" description="Basic and acidic residues" evidence="6">
    <location>
        <begin position="1304"/>
        <end position="1316"/>
    </location>
</feature>
<dbReference type="GO" id="GO:0005634">
    <property type="term" value="C:nucleus"/>
    <property type="evidence" value="ECO:0007669"/>
    <property type="project" value="TreeGrafter"/>
</dbReference>
<dbReference type="RefSeq" id="XP_012189058.1">
    <property type="nucleotide sequence ID" value="XM_012333668.1"/>
</dbReference>
<feature type="compositionally biased region" description="Polar residues" evidence="6">
    <location>
        <begin position="83"/>
        <end position="109"/>
    </location>
</feature>
<feature type="compositionally biased region" description="Basic and acidic residues" evidence="6">
    <location>
        <begin position="759"/>
        <end position="771"/>
    </location>
</feature>
<dbReference type="OrthoDB" id="442460at2759"/>
<comment type="similarity">
    <text evidence="1">Belongs to the peptidase C48 family.</text>
</comment>
<dbReference type="Gene3D" id="1.10.418.20">
    <property type="match status" value="2"/>
</dbReference>